<dbReference type="SUPFAM" id="SSF111369">
    <property type="entry name" value="HlyD-like secretion proteins"/>
    <property type="match status" value="2"/>
</dbReference>
<evidence type="ECO:0000313" key="10">
    <source>
        <dbReference type="EMBL" id="MDY0747704.1"/>
    </source>
</evidence>
<sequence>MATDDDAAAPQPAHHPAYQTGYREGFNDGFRDGVREDAATSRKDGKVDDKENNKDKDKDKDKDKAQDEQGSKASSEKGDGKPPLYKRPLIVFAALLVVLALLIAGLLFWRHSRHHETTDDAFIDGRAATIAAQTPGRVVKLYVNDNQFVHGGDLLVAIDSREGETRREQAQAQLANARGQVETSQAQVQVRRAAELQAGAAVRQAEAELTKATQDRERFDRVDKQAVSRQQIDAAEAQLRTARANLDAARSNQRAAQAQTGAAQAQVRAAQGQLQAAQADVSTADLQLTYDRVVAPMDGYVSKRAVEPGNVVSAGQPLMSIVSPQVWVTANFKETQLTRMKPGQHVRITVDAFPDAEFDAHVESFQRGTGAYFSLLPAENATGNYVKVVQRVPVKIVFDDERVRNYPIGPGLSVKPDVDIP</sequence>
<dbReference type="InterPro" id="IPR058625">
    <property type="entry name" value="MdtA-like_BSH"/>
</dbReference>
<evidence type="ECO:0000256" key="1">
    <source>
        <dbReference type="ARBA" id="ARBA00004167"/>
    </source>
</evidence>
<evidence type="ECO:0000256" key="3">
    <source>
        <dbReference type="ARBA" id="ARBA00022989"/>
    </source>
</evidence>
<feature type="domain" description="Multidrug resistance protein MdtA-like barrel-sandwich hybrid" evidence="8">
    <location>
        <begin position="126"/>
        <end position="322"/>
    </location>
</feature>
<evidence type="ECO:0000259" key="9">
    <source>
        <dbReference type="Pfam" id="PF25954"/>
    </source>
</evidence>
<dbReference type="Pfam" id="PF25917">
    <property type="entry name" value="BSH_RND"/>
    <property type="match status" value="1"/>
</dbReference>
<evidence type="ECO:0000256" key="2">
    <source>
        <dbReference type="ARBA" id="ARBA00022692"/>
    </source>
</evidence>
<evidence type="ECO:0000256" key="7">
    <source>
        <dbReference type="SAM" id="Phobius"/>
    </source>
</evidence>
<feature type="transmembrane region" description="Helical" evidence="7">
    <location>
        <begin position="89"/>
        <end position="109"/>
    </location>
</feature>
<proteinExistence type="predicted"/>
<dbReference type="Gene3D" id="1.10.287.470">
    <property type="entry name" value="Helix hairpin bin"/>
    <property type="match status" value="2"/>
</dbReference>
<feature type="domain" description="CusB-like beta-barrel" evidence="9">
    <location>
        <begin position="325"/>
        <end position="364"/>
    </location>
</feature>
<gene>
    <name evidence="10" type="ORF">SNE35_24590</name>
</gene>
<evidence type="ECO:0000313" key="11">
    <source>
        <dbReference type="Proteomes" id="UP001285263"/>
    </source>
</evidence>
<dbReference type="InterPro" id="IPR058792">
    <property type="entry name" value="Beta-barrel_RND_2"/>
</dbReference>
<dbReference type="RefSeq" id="WP_320425659.1">
    <property type="nucleotide sequence ID" value="NZ_JAXCLA010000008.1"/>
</dbReference>
<evidence type="ECO:0000256" key="6">
    <source>
        <dbReference type="SAM" id="MobiDB-lite"/>
    </source>
</evidence>
<feature type="compositionally biased region" description="Basic and acidic residues" evidence="6">
    <location>
        <begin position="25"/>
        <end position="80"/>
    </location>
</feature>
<feature type="region of interest" description="Disordered" evidence="6">
    <location>
        <begin position="1"/>
        <end position="81"/>
    </location>
</feature>
<evidence type="ECO:0000256" key="4">
    <source>
        <dbReference type="ARBA" id="ARBA00023136"/>
    </source>
</evidence>
<keyword evidence="5" id="KW-0175">Coiled coil</keyword>
<name>A0ABU5DR11_9BURK</name>
<comment type="subcellular location">
    <subcellularLocation>
        <location evidence="1">Membrane</location>
        <topology evidence="1">Single-pass membrane protein</topology>
    </subcellularLocation>
</comment>
<dbReference type="PANTHER" id="PTHR30386:SF26">
    <property type="entry name" value="TRANSPORT PROTEIN COMB"/>
    <property type="match status" value="1"/>
</dbReference>
<dbReference type="InterPro" id="IPR050739">
    <property type="entry name" value="MFP"/>
</dbReference>
<feature type="coiled-coil region" evidence="5">
    <location>
        <begin position="160"/>
        <end position="259"/>
    </location>
</feature>
<comment type="caution">
    <text evidence="10">The sequence shown here is derived from an EMBL/GenBank/DDBJ whole genome shotgun (WGS) entry which is preliminary data.</text>
</comment>
<dbReference type="Pfam" id="PF25954">
    <property type="entry name" value="Beta-barrel_RND_2"/>
    <property type="match status" value="1"/>
</dbReference>
<keyword evidence="11" id="KW-1185">Reference proteome</keyword>
<dbReference type="Gene3D" id="2.40.50.100">
    <property type="match status" value="1"/>
</dbReference>
<protein>
    <submittedName>
        <fullName evidence="10">HlyD family secretion protein</fullName>
    </submittedName>
</protein>
<dbReference type="PANTHER" id="PTHR30386">
    <property type="entry name" value="MEMBRANE FUSION SUBUNIT OF EMRAB-TOLC MULTIDRUG EFFLUX PUMP"/>
    <property type="match status" value="1"/>
</dbReference>
<organism evidence="10 11">
    <name type="scientific">Roseateles agri</name>
    <dbReference type="NCBI Taxonomy" id="3098619"/>
    <lineage>
        <taxon>Bacteria</taxon>
        <taxon>Pseudomonadati</taxon>
        <taxon>Pseudomonadota</taxon>
        <taxon>Betaproteobacteria</taxon>
        <taxon>Burkholderiales</taxon>
        <taxon>Sphaerotilaceae</taxon>
        <taxon>Roseateles</taxon>
    </lineage>
</organism>
<keyword evidence="4 7" id="KW-0472">Membrane</keyword>
<reference evidence="10 11" key="1">
    <citation type="submission" date="2023-11" db="EMBL/GenBank/DDBJ databases">
        <title>Paucibacter sp. nov., isolated from fresh soil in Korea.</title>
        <authorList>
            <person name="Le N.T.T."/>
        </authorList>
    </citation>
    <scope>NUCLEOTIDE SEQUENCE [LARGE SCALE GENOMIC DNA]</scope>
    <source>
        <strain evidence="10 11">R3-3</strain>
    </source>
</reference>
<dbReference type="Proteomes" id="UP001285263">
    <property type="component" value="Unassembled WGS sequence"/>
</dbReference>
<feature type="compositionally biased region" description="Low complexity" evidence="6">
    <location>
        <begin position="8"/>
        <end position="20"/>
    </location>
</feature>
<dbReference type="Gene3D" id="2.40.30.170">
    <property type="match status" value="1"/>
</dbReference>
<keyword evidence="2 7" id="KW-0812">Transmembrane</keyword>
<keyword evidence="3 7" id="KW-1133">Transmembrane helix</keyword>
<accession>A0ABU5DR11</accession>
<evidence type="ECO:0000259" key="8">
    <source>
        <dbReference type="Pfam" id="PF25917"/>
    </source>
</evidence>
<evidence type="ECO:0000256" key="5">
    <source>
        <dbReference type="SAM" id="Coils"/>
    </source>
</evidence>
<dbReference type="EMBL" id="JAXCLA010000008">
    <property type="protein sequence ID" value="MDY0747704.1"/>
    <property type="molecule type" value="Genomic_DNA"/>
</dbReference>